<keyword evidence="1 2" id="KW-0784">Thiamine biosynthesis</keyword>
<feature type="binding site" evidence="2">
    <location>
        <position position="43"/>
    </location>
    <ligand>
        <name>Mg(2+)</name>
        <dbReference type="ChEBI" id="CHEBI:18420"/>
        <label>4</label>
    </ligand>
</feature>
<evidence type="ECO:0000313" key="5">
    <source>
        <dbReference type="EMBL" id="RED53371.1"/>
    </source>
</evidence>
<comment type="function">
    <text evidence="2">Catalyzes the ATP-dependent phosphorylation of thiamine-monophosphate (TMP) to form thiamine-pyrophosphate (TPP), the active form of vitamin B1.</text>
</comment>
<dbReference type="SUPFAM" id="SSF56042">
    <property type="entry name" value="PurM C-terminal domain-like"/>
    <property type="match status" value="1"/>
</dbReference>
<feature type="domain" description="PurM-like C-terminal" evidence="4">
    <location>
        <begin position="166"/>
        <end position="314"/>
    </location>
</feature>
<dbReference type="HAMAP" id="MF_02128">
    <property type="entry name" value="TMP_kinase"/>
    <property type="match status" value="1"/>
</dbReference>
<organism evidence="5 6">
    <name type="scientific">Aestuariispira insulae</name>
    <dbReference type="NCBI Taxonomy" id="1461337"/>
    <lineage>
        <taxon>Bacteria</taxon>
        <taxon>Pseudomonadati</taxon>
        <taxon>Pseudomonadota</taxon>
        <taxon>Alphaproteobacteria</taxon>
        <taxon>Rhodospirillales</taxon>
        <taxon>Kiloniellaceae</taxon>
        <taxon>Aestuariispira</taxon>
    </lineage>
</organism>
<dbReference type="CDD" id="cd02194">
    <property type="entry name" value="ThiL"/>
    <property type="match status" value="1"/>
</dbReference>
<feature type="binding site" evidence="2">
    <location>
        <position position="229"/>
    </location>
    <ligand>
        <name>Mg(2+)</name>
        <dbReference type="ChEBI" id="CHEBI:18420"/>
        <label>5</label>
    </ligand>
</feature>
<dbReference type="GO" id="GO:0009228">
    <property type="term" value="P:thiamine biosynthetic process"/>
    <property type="evidence" value="ECO:0007669"/>
    <property type="project" value="UniProtKB-KW"/>
</dbReference>
<comment type="pathway">
    <text evidence="2">Cofactor biosynthesis; thiamine diphosphate biosynthesis; thiamine diphosphate from thiamine phosphate: step 1/1.</text>
</comment>
<name>A0A3D9HVF9_9PROT</name>
<feature type="binding site" evidence="2">
    <location>
        <position position="88"/>
    </location>
    <ligand>
        <name>Mg(2+)</name>
        <dbReference type="ChEBI" id="CHEBI:18420"/>
        <label>3</label>
    </ligand>
</feature>
<dbReference type="PANTHER" id="PTHR30270">
    <property type="entry name" value="THIAMINE-MONOPHOSPHATE KINASE"/>
    <property type="match status" value="1"/>
</dbReference>
<keyword evidence="6" id="KW-1185">Reference proteome</keyword>
<dbReference type="InterPro" id="IPR036676">
    <property type="entry name" value="PurM-like_C_sf"/>
</dbReference>
<comment type="caution">
    <text evidence="2">Lacks conserved residue(s) required for the propagation of feature annotation.</text>
</comment>
<dbReference type="InterPro" id="IPR016188">
    <property type="entry name" value="PurM-like_N"/>
</dbReference>
<dbReference type="InterPro" id="IPR006283">
    <property type="entry name" value="ThiL-like"/>
</dbReference>
<feature type="binding site" evidence="2">
    <location>
        <position position="67"/>
    </location>
    <ligand>
        <name>substrate</name>
    </ligand>
</feature>
<evidence type="ECO:0000259" key="4">
    <source>
        <dbReference type="Pfam" id="PF02769"/>
    </source>
</evidence>
<accession>A0A3D9HVF9</accession>
<keyword evidence="2" id="KW-0808">Transferase</keyword>
<gene>
    <name evidence="2" type="primary">thiL</name>
    <name evidence="5" type="ORF">DFP90_101159</name>
</gene>
<dbReference type="Gene3D" id="3.90.650.10">
    <property type="entry name" value="PurM-like C-terminal domain"/>
    <property type="match status" value="1"/>
</dbReference>
<dbReference type="Pfam" id="PF00586">
    <property type="entry name" value="AIRS"/>
    <property type="match status" value="1"/>
</dbReference>
<dbReference type="EMBL" id="QRDW01000001">
    <property type="protein sequence ID" value="RED53371.1"/>
    <property type="molecule type" value="Genomic_DNA"/>
</dbReference>
<feature type="binding site" evidence="2">
    <location>
        <position position="43"/>
    </location>
    <ligand>
        <name>Mg(2+)</name>
        <dbReference type="ChEBI" id="CHEBI:18420"/>
        <label>3</label>
    </ligand>
</feature>
<evidence type="ECO:0000259" key="3">
    <source>
        <dbReference type="Pfam" id="PF00586"/>
    </source>
</evidence>
<comment type="similarity">
    <text evidence="2">Belongs to the thiamine-monophosphate kinase family.</text>
</comment>
<keyword evidence="2" id="KW-0460">Magnesium</keyword>
<feature type="binding site" evidence="2">
    <location>
        <position position="136"/>
    </location>
    <ligand>
        <name>Mg(2+)</name>
        <dbReference type="ChEBI" id="CHEBI:18420"/>
        <label>1</label>
    </ligand>
</feature>
<proteinExistence type="inferred from homology"/>
<dbReference type="GO" id="GO:0009030">
    <property type="term" value="F:thiamine-phosphate kinase activity"/>
    <property type="evidence" value="ECO:0007669"/>
    <property type="project" value="UniProtKB-UniRule"/>
</dbReference>
<dbReference type="GO" id="GO:0005524">
    <property type="term" value="F:ATP binding"/>
    <property type="evidence" value="ECO:0007669"/>
    <property type="project" value="UniProtKB-UniRule"/>
</dbReference>
<dbReference type="GO" id="GO:0000287">
    <property type="term" value="F:magnesium ion binding"/>
    <property type="evidence" value="ECO:0007669"/>
    <property type="project" value="UniProtKB-UniRule"/>
</dbReference>
<dbReference type="RefSeq" id="WP_115934524.1">
    <property type="nucleotide sequence ID" value="NZ_QRDW01000001.1"/>
</dbReference>
<feature type="binding site" evidence="2">
    <location>
        <begin position="135"/>
        <end position="136"/>
    </location>
    <ligand>
        <name>ATP</name>
        <dbReference type="ChEBI" id="CHEBI:30616"/>
    </ligand>
</feature>
<comment type="miscellaneous">
    <text evidence="2">Reaction mechanism of ThiL seems to utilize a direct, inline transfer of the gamma-phosphate of ATP to TMP rather than a phosphorylated enzyme intermediate.</text>
</comment>
<keyword evidence="2" id="KW-0067">ATP-binding</keyword>
<evidence type="ECO:0000256" key="1">
    <source>
        <dbReference type="ARBA" id="ARBA00022977"/>
    </source>
</evidence>
<dbReference type="UniPathway" id="UPA00060">
    <property type="reaction ID" value="UER00142"/>
</dbReference>
<dbReference type="EC" id="2.7.4.16" evidence="2"/>
<feature type="binding site" evidence="2">
    <location>
        <position position="88"/>
    </location>
    <ligand>
        <name>Mg(2+)</name>
        <dbReference type="ChEBI" id="CHEBI:18420"/>
        <label>2</label>
    </ligand>
</feature>
<feature type="binding site" evidence="2">
    <location>
        <position position="88"/>
    </location>
    <ligand>
        <name>Mg(2+)</name>
        <dbReference type="ChEBI" id="CHEBI:18420"/>
        <label>4</label>
    </ligand>
</feature>
<evidence type="ECO:0000313" key="6">
    <source>
        <dbReference type="Proteomes" id="UP000256845"/>
    </source>
</evidence>
<dbReference type="InterPro" id="IPR036921">
    <property type="entry name" value="PurM-like_N_sf"/>
</dbReference>
<dbReference type="Pfam" id="PF02769">
    <property type="entry name" value="AIRS_C"/>
    <property type="match status" value="1"/>
</dbReference>
<feature type="binding site" evidence="2">
    <location>
        <position position="59"/>
    </location>
    <ligand>
        <name>Mg(2+)</name>
        <dbReference type="ChEBI" id="CHEBI:18420"/>
        <label>1</label>
    </ligand>
</feature>
<feature type="binding site" evidence="2">
    <location>
        <position position="60"/>
    </location>
    <ligand>
        <name>Mg(2+)</name>
        <dbReference type="ChEBI" id="CHEBI:18420"/>
        <label>1</label>
    </ligand>
</feature>
<feature type="binding site" evidence="2">
    <location>
        <position position="162"/>
    </location>
    <ligand>
        <name>ATP</name>
        <dbReference type="ChEBI" id="CHEBI:30616"/>
    </ligand>
</feature>
<protein>
    <recommendedName>
        <fullName evidence="2">Thiamine-monophosphate kinase</fullName>
        <shortName evidence="2">TMP kinase</shortName>
        <shortName evidence="2">Thiamine-phosphate kinase</shortName>
        <ecNumber evidence="2">2.7.4.16</ecNumber>
    </recommendedName>
</protein>
<dbReference type="PIRSF" id="PIRSF005303">
    <property type="entry name" value="Thiam_monoph_kin"/>
    <property type="match status" value="1"/>
</dbReference>
<dbReference type="NCBIfam" id="TIGR01379">
    <property type="entry name" value="thiL"/>
    <property type="match status" value="1"/>
</dbReference>
<feature type="binding site" evidence="2">
    <location>
        <position position="278"/>
    </location>
    <ligand>
        <name>substrate</name>
    </ligand>
</feature>
<dbReference type="Proteomes" id="UP000256845">
    <property type="component" value="Unassembled WGS sequence"/>
</dbReference>
<feature type="binding site" evidence="2">
    <location>
        <position position="58"/>
    </location>
    <ligand>
        <name>Mg(2+)</name>
        <dbReference type="ChEBI" id="CHEBI:18420"/>
        <label>4</label>
    </ligand>
</feature>
<comment type="catalytic activity">
    <reaction evidence="2">
        <text>thiamine phosphate + ATP = thiamine diphosphate + ADP</text>
        <dbReference type="Rhea" id="RHEA:15913"/>
        <dbReference type="ChEBI" id="CHEBI:30616"/>
        <dbReference type="ChEBI" id="CHEBI:37575"/>
        <dbReference type="ChEBI" id="CHEBI:58937"/>
        <dbReference type="ChEBI" id="CHEBI:456216"/>
        <dbReference type="EC" id="2.7.4.16"/>
    </reaction>
</comment>
<evidence type="ECO:0000256" key="2">
    <source>
        <dbReference type="HAMAP-Rule" id="MF_02128"/>
    </source>
</evidence>
<feature type="domain" description="PurM-like N-terminal" evidence="3">
    <location>
        <begin position="42"/>
        <end position="150"/>
    </location>
</feature>
<feature type="binding site" evidence="2">
    <location>
        <position position="60"/>
    </location>
    <ligand>
        <name>Mg(2+)</name>
        <dbReference type="ChEBI" id="CHEBI:18420"/>
        <label>2</label>
    </ligand>
</feature>
<dbReference type="AlphaFoldDB" id="A0A3D9HVF9"/>
<dbReference type="GO" id="GO:0009229">
    <property type="term" value="P:thiamine diphosphate biosynthetic process"/>
    <property type="evidence" value="ECO:0007669"/>
    <property type="project" value="UniProtKB-UniRule"/>
</dbReference>
<dbReference type="SUPFAM" id="SSF55326">
    <property type="entry name" value="PurM N-terminal domain-like"/>
    <property type="match status" value="1"/>
</dbReference>
<dbReference type="OrthoDB" id="9802811at2"/>
<reference evidence="5 6" key="1">
    <citation type="submission" date="2018-07" db="EMBL/GenBank/DDBJ databases">
        <title>Genomic Encyclopedia of Type Strains, Phase III (KMG-III): the genomes of soil and plant-associated and newly described type strains.</title>
        <authorList>
            <person name="Whitman W."/>
        </authorList>
    </citation>
    <scope>NUCLEOTIDE SEQUENCE [LARGE SCALE GENOMIC DNA]</scope>
    <source>
        <strain evidence="5 6">CECT 8488</strain>
    </source>
</reference>
<comment type="caution">
    <text evidence="5">The sequence shown here is derived from an EMBL/GenBank/DDBJ whole genome shotgun (WGS) entry which is preliminary data.</text>
</comment>
<keyword evidence="2" id="KW-0479">Metal-binding</keyword>
<dbReference type="InterPro" id="IPR010918">
    <property type="entry name" value="PurM-like_C_dom"/>
</dbReference>
<sequence>MTDKTSGGSHPEKCASLGEFGRIREFLAPLTLGHPDSLNLRDDAALLTVPEGDDLVVTTDTIVRHVHFLAKDGPGDIASKLMRVNLSDLAAKGAAPLGYSLSLALPVSVDDGWVRAFAERLAEEQATFGIRLIGGDSVRTEGPEVLTINAYGLIPKGQMMRRDGAKAGDLVYVTGTIGDGALGLMAARGDFIGLPGAAELVRRYQIPEPRLALGEGVRGLVNGAMDVSDGLVGDLAAMAGTSGLGAVLHSHLIPLSDPASELLAGDPDLMISVLTGGDDYELLLTVAAENKAAFERKAEATGIPVTAIGEITAAYTSGMVAVLDADGNRVNLDNLKYTHI</sequence>
<keyword evidence="2 5" id="KW-0418">Kinase</keyword>
<keyword evidence="2" id="KW-0547">Nucleotide-binding</keyword>
<feature type="binding site" evidence="2">
    <location>
        <position position="337"/>
    </location>
    <ligand>
        <name>substrate</name>
    </ligand>
</feature>
<dbReference type="PANTHER" id="PTHR30270:SF0">
    <property type="entry name" value="THIAMINE-MONOPHOSPHATE KINASE"/>
    <property type="match status" value="1"/>
</dbReference>
<feature type="binding site" evidence="2">
    <location>
        <position position="226"/>
    </location>
    <ligand>
        <name>Mg(2+)</name>
        <dbReference type="ChEBI" id="CHEBI:18420"/>
        <label>3</label>
    </ligand>
</feature>
<feature type="binding site" evidence="2">
    <location>
        <position position="228"/>
    </location>
    <ligand>
        <name>ATP</name>
        <dbReference type="ChEBI" id="CHEBI:30616"/>
    </ligand>
</feature>
<dbReference type="Gene3D" id="3.30.1330.10">
    <property type="entry name" value="PurM-like, N-terminal domain"/>
    <property type="match status" value="1"/>
</dbReference>